<comment type="caution">
    <text evidence="2">The sequence shown here is derived from an EMBL/GenBank/DDBJ whole genome shotgun (WGS) entry which is preliminary data.</text>
</comment>
<name>A0A175VRT3_9PEZI</name>
<dbReference type="VEuPathDB" id="FungiDB:MMYC01_208984"/>
<protein>
    <submittedName>
        <fullName evidence="2">Heterokaryon incompatibility protein 6, OR allele</fullName>
    </submittedName>
</protein>
<dbReference type="STRING" id="100816.A0A175VRT3"/>
<dbReference type="Proteomes" id="UP000078237">
    <property type="component" value="Unassembled WGS sequence"/>
</dbReference>
<evidence type="ECO:0000313" key="3">
    <source>
        <dbReference type="Proteomes" id="UP000078237"/>
    </source>
</evidence>
<dbReference type="PANTHER" id="PTHR24148:SF73">
    <property type="entry name" value="HET DOMAIN PROTEIN (AFU_ORTHOLOGUE AFUA_8G01020)"/>
    <property type="match status" value="1"/>
</dbReference>
<dbReference type="Pfam" id="PF06985">
    <property type="entry name" value="HET"/>
    <property type="match status" value="1"/>
</dbReference>
<dbReference type="PANTHER" id="PTHR24148">
    <property type="entry name" value="ANKYRIN REPEAT DOMAIN-CONTAINING PROTEIN 39 HOMOLOG-RELATED"/>
    <property type="match status" value="1"/>
</dbReference>
<evidence type="ECO:0000313" key="2">
    <source>
        <dbReference type="EMBL" id="KXX74207.1"/>
    </source>
</evidence>
<gene>
    <name evidence="2" type="ORF">MMYC01_208984</name>
</gene>
<keyword evidence="3" id="KW-1185">Reference proteome</keyword>
<accession>A0A175VRT3</accession>
<proteinExistence type="predicted"/>
<dbReference type="OrthoDB" id="270167at2759"/>
<reference evidence="2 3" key="1">
    <citation type="journal article" date="2016" name="Genome Announc.">
        <title>Genome Sequence of Madurella mycetomatis mm55, Isolated from a Human Mycetoma Case in Sudan.</title>
        <authorList>
            <person name="Smit S."/>
            <person name="Derks M.F."/>
            <person name="Bervoets S."/>
            <person name="Fahal A."/>
            <person name="van Leeuwen W."/>
            <person name="van Belkum A."/>
            <person name="van de Sande W.W."/>
        </authorList>
    </citation>
    <scope>NUCLEOTIDE SEQUENCE [LARGE SCALE GENOMIC DNA]</scope>
    <source>
        <strain evidence="3">mm55</strain>
    </source>
</reference>
<dbReference type="InterPro" id="IPR052895">
    <property type="entry name" value="HetReg/Transcr_Mod"/>
</dbReference>
<organism evidence="2 3">
    <name type="scientific">Madurella mycetomatis</name>
    <dbReference type="NCBI Taxonomy" id="100816"/>
    <lineage>
        <taxon>Eukaryota</taxon>
        <taxon>Fungi</taxon>
        <taxon>Dikarya</taxon>
        <taxon>Ascomycota</taxon>
        <taxon>Pezizomycotina</taxon>
        <taxon>Sordariomycetes</taxon>
        <taxon>Sordariomycetidae</taxon>
        <taxon>Sordariales</taxon>
        <taxon>Sordariales incertae sedis</taxon>
        <taxon>Madurella</taxon>
    </lineage>
</organism>
<feature type="domain" description="Heterokaryon incompatibility" evidence="1">
    <location>
        <begin position="25"/>
        <end position="137"/>
    </location>
</feature>
<dbReference type="InterPro" id="IPR010730">
    <property type="entry name" value="HET"/>
</dbReference>
<dbReference type="EMBL" id="LCTW02000375">
    <property type="protein sequence ID" value="KXX74207.1"/>
    <property type="molecule type" value="Genomic_DNA"/>
</dbReference>
<dbReference type="AlphaFoldDB" id="A0A175VRT3"/>
<sequence>MPPDIVLDRILNFKLSNPDYLNTPFWVDKLCINQEESEEKETAVHSMDLVYQYSGKRVPDADGNLRLIGCSLGLLFVEISTVDNLIMLRELLDSKFADFIDDQPTLLVSVEEASRVLDLVEMILSDNWWHRAWIFQEEFLASSSMILLLPCAIDRRGLGLENEEGVDLFGQTPGEIEVRPLNFRCCVTELCLALSRQADEAVRDRCSEILKHARRYTFLHRTERLSAGLNSVVHAMSPAIFEDIASRRITMPSDILAIAANCCRYVTRLDAEKLNRMGASLSVAILTLFLMNGEILRHDVQPGEIQGQTVVQGLRTAKLRIKSPVQSGELIFIKMCRLPAFTMTVDGFKVGGVLSRLDKKIKVKVSISDQEAYWKTKGEPVGVGLSQAEERLLLVLAAYLKSIRVEGGDALHTMLTAFVKNKDTALEL</sequence>
<evidence type="ECO:0000259" key="1">
    <source>
        <dbReference type="Pfam" id="PF06985"/>
    </source>
</evidence>